<proteinExistence type="predicted"/>
<keyword evidence="2" id="KW-1185">Reference proteome</keyword>
<evidence type="ECO:0000313" key="2">
    <source>
        <dbReference type="Proteomes" id="UP000008864"/>
    </source>
</evidence>
<dbReference type="InterPro" id="IPR008952">
    <property type="entry name" value="Tetraspanin_EC2_sf"/>
</dbReference>
<accession>A0A087PFH3</accession>
<dbReference type="VEuPathDB" id="FungiDB:TERG_00138"/>
<dbReference type="AlphaFoldDB" id="A0A087PFH3"/>
<dbReference type="GO" id="GO:0016020">
    <property type="term" value="C:membrane"/>
    <property type="evidence" value="ECO:0007669"/>
    <property type="project" value="InterPro"/>
</dbReference>
<evidence type="ECO:0000313" key="1">
    <source>
        <dbReference type="EMBL" id="KFL60126.1"/>
    </source>
</evidence>
<protein>
    <submittedName>
        <fullName evidence="1">Uncharacterized protein</fullName>
    </submittedName>
</protein>
<dbReference type="HOGENOM" id="CLU_2401254_0_0_1"/>
<reference evidence="2" key="1">
    <citation type="journal article" date="2012" name="MBio">
        <title>Comparative genome analysis of Trichophyton rubrum and related dermatophytes reveals candidate genes involved in infection.</title>
        <authorList>
            <person name="Martinez D.A."/>
            <person name="Oliver B.G."/>
            <person name="Graeser Y."/>
            <person name="Goldberg J.M."/>
            <person name="Li W."/>
            <person name="Martinez-Rossi N.M."/>
            <person name="Monod M."/>
            <person name="Shelest E."/>
            <person name="Barton R.C."/>
            <person name="Birch E."/>
            <person name="Brakhage A.A."/>
            <person name="Chen Z."/>
            <person name="Gurr S.J."/>
            <person name="Heiman D."/>
            <person name="Heitman J."/>
            <person name="Kosti I."/>
            <person name="Rossi A."/>
            <person name="Saif S."/>
            <person name="Samalova M."/>
            <person name="Saunders C.W."/>
            <person name="Shea T."/>
            <person name="Summerbell R.C."/>
            <person name="Xu J."/>
            <person name="Young S."/>
            <person name="Zeng Q."/>
            <person name="Birren B.W."/>
            <person name="Cuomo C.A."/>
            <person name="White T.C."/>
        </authorList>
    </citation>
    <scope>NUCLEOTIDE SEQUENCE [LARGE SCALE GENOMIC DNA]</scope>
    <source>
        <strain evidence="2">ATCC MYA-4607 / CBS 118892</strain>
    </source>
</reference>
<dbReference type="SUPFAM" id="SSF48652">
    <property type="entry name" value="Tetraspanin"/>
    <property type="match status" value="1"/>
</dbReference>
<dbReference type="EMBL" id="GG700648">
    <property type="protein sequence ID" value="KFL60126.1"/>
    <property type="molecule type" value="Genomic_DNA"/>
</dbReference>
<sequence length="93" mass="10185">MWSRETGDIQGLLQKKFDCCGFENSTSPLYHYDSTCMSDLLAAQKPGCIGPMSDYAFSFFGNISTATFGIVGTFDSGTLYLPSGFDHVLTLFL</sequence>
<dbReference type="OrthoDB" id="2279611at2759"/>
<gene>
    <name evidence="1" type="ORF">TERG_00138</name>
</gene>
<dbReference type="RefSeq" id="XP_047605013.1">
    <property type="nucleotide sequence ID" value="XM_047749045.1"/>
</dbReference>
<dbReference type="Proteomes" id="UP000008864">
    <property type="component" value="Unassembled WGS sequence"/>
</dbReference>
<dbReference type="GeneID" id="10377391"/>
<name>A0A087PFH3_TRIRC</name>
<organism evidence="1 2">
    <name type="scientific">Trichophyton rubrum (strain ATCC MYA-4607 / CBS 118892)</name>
    <name type="common">Athlete's foot fungus</name>
    <dbReference type="NCBI Taxonomy" id="559305"/>
    <lineage>
        <taxon>Eukaryota</taxon>
        <taxon>Fungi</taxon>
        <taxon>Dikarya</taxon>
        <taxon>Ascomycota</taxon>
        <taxon>Pezizomycotina</taxon>
        <taxon>Eurotiomycetes</taxon>
        <taxon>Eurotiomycetidae</taxon>
        <taxon>Onygenales</taxon>
        <taxon>Arthrodermataceae</taxon>
        <taxon>Trichophyton</taxon>
    </lineage>
</organism>